<organism evidence="4 5">
    <name type="scientific">Armillaria tabescens</name>
    <name type="common">Ringless honey mushroom</name>
    <name type="synonym">Agaricus tabescens</name>
    <dbReference type="NCBI Taxonomy" id="1929756"/>
    <lineage>
        <taxon>Eukaryota</taxon>
        <taxon>Fungi</taxon>
        <taxon>Dikarya</taxon>
        <taxon>Basidiomycota</taxon>
        <taxon>Agaricomycotina</taxon>
        <taxon>Agaricomycetes</taxon>
        <taxon>Agaricomycetidae</taxon>
        <taxon>Agaricales</taxon>
        <taxon>Marasmiineae</taxon>
        <taxon>Physalacriaceae</taxon>
        <taxon>Desarmillaria</taxon>
    </lineage>
</organism>
<comment type="caution">
    <text evidence="4">The sequence shown here is derived from an EMBL/GenBank/DDBJ whole genome shotgun (WGS) entry which is preliminary data.</text>
</comment>
<accession>A0AA39N2A3</accession>
<dbReference type="PROSITE" id="PS50089">
    <property type="entry name" value="ZF_RING_2"/>
    <property type="match status" value="1"/>
</dbReference>
<dbReference type="GO" id="GO:0008270">
    <property type="term" value="F:zinc ion binding"/>
    <property type="evidence" value="ECO:0007669"/>
    <property type="project" value="UniProtKB-KW"/>
</dbReference>
<feature type="domain" description="RING-type" evidence="3">
    <location>
        <begin position="92"/>
        <end position="150"/>
    </location>
</feature>
<keyword evidence="1" id="KW-0479">Metal-binding</keyword>
<evidence type="ECO:0000256" key="1">
    <source>
        <dbReference type="PROSITE-ProRule" id="PRU00175"/>
    </source>
</evidence>
<dbReference type="SUPFAM" id="SSF57850">
    <property type="entry name" value="RING/U-box"/>
    <property type="match status" value="1"/>
</dbReference>
<reference evidence="4" key="1">
    <citation type="submission" date="2023-06" db="EMBL/GenBank/DDBJ databases">
        <authorList>
            <consortium name="Lawrence Berkeley National Laboratory"/>
            <person name="Ahrendt S."/>
            <person name="Sahu N."/>
            <person name="Indic B."/>
            <person name="Wong-Bajracharya J."/>
            <person name="Merenyi Z."/>
            <person name="Ke H.-M."/>
            <person name="Monk M."/>
            <person name="Kocsube S."/>
            <person name="Drula E."/>
            <person name="Lipzen A."/>
            <person name="Balint B."/>
            <person name="Henrissat B."/>
            <person name="Andreopoulos B."/>
            <person name="Martin F.M."/>
            <person name="Harder C.B."/>
            <person name="Rigling D."/>
            <person name="Ford K.L."/>
            <person name="Foster G.D."/>
            <person name="Pangilinan J."/>
            <person name="Papanicolaou A."/>
            <person name="Barry K."/>
            <person name="LaButti K."/>
            <person name="Viragh M."/>
            <person name="Koriabine M."/>
            <person name="Yan M."/>
            <person name="Riley R."/>
            <person name="Champramary S."/>
            <person name="Plett K.L."/>
            <person name="Tsai I.J."/>
            <person name="Slot J."/>
            <person name="Sipos G."/>
            <person name="Plett J."/>
            <person name="Nagy L.G."/>
            <person name="Grigoriev I.V."/>
        </authorList>
    </citation>
    <scope>NUCLEOTIDE SEQUENCE</scope>
    <source>
        <strain evidence="4">CCBAS 213</strain>
    </source>
</reference>
<keyword evidence="1" id="KW-0863">Zinc-finger</keyword>
<feature type="coiled-coil region" evidence="2">
    <location>
        <begin position="35"/>
        <end position="89"/>
    </location>
</feature>
<keyword evidence="2" id="KW-0175">Coiled coil</keyword>
<evidence type="ECO:0000313" key="4">
    <source>
        <dbReference type="EMBL" id="KAK0455312.1"/>
    </source>
</evidence>
<keyword evidence="5" id="KW-1185">Reference proteome</keyword>
<dbReference type="GeneID" id="85353322"/>
<evidence type="ECO:0000313" key="5">
    <source>
        <dbReference type="Proteomes" id="UP001175211"/>
    </source>
</evidence>
<name>A0AA39N2A3_ARMTA</name>
<sequence>MSGLYHLMILQNAFQLKDACDVLEKVLIPPLESRAAQAEEKAHRDEEDLKFMMTESSKLEKVQQSIDCLNVELNQARDAEKLIEAMKQELTCGFCSNELRRAYSLVCGDTFHPACLWSWFAQHMPQEAGHVGSVDDKDEASLDLTCPVCKADVHQPPMRNHKIEKLCEKLGFVDQDPSEYI</sequence>
<dbReference type="EMBL" id="JAUEPS010000026">
    <property type="protein sequence ID" value="KAK0455312.1"/>
    <property type="molecule type" value="Genomic_DNA"/>
</dbReference>
<dbReference type="RefSeq" id="XP_060328822.1">
    <property type="nucleotide sequence ID" value="XM_060469774.1"/>
</dbReference>
<dbReference type="Proteomes" id="UP001175211">
    <property type="component" value="Unassembled WGS sequence"/>
</dbReference>
<evidence type="ECO:0000256" key="2">
    <source>
        <dbReference type="SAM" id="Coils"/>
    </source>
</evidence>
<keyword evidence="1" id="KW-0862">Zinc</keyword>
<proteinExistence type="predicted"/>
<gene>
    <name evidence="4" type="ORF">EV420DRAFT_1481548</name>
</gene>
<dbReference type="AlphaFoldDB" id="A0AA39N2A3"/>
<dbReference type="InterPro" id="IPR013083">
    <property type="entry name" value="Znf_RING/FYVE/PHD"/>
</dbReference>
<dbReference type="Gene3D" id="3.30.40.10">
    <property type="entry name" value="Zinc/RING finger domain, C3HC4 (zinc finger)"/>
    <property type="match status" value="1"/>
</dbReference>
<protein>
    <recommendedName>
        <fullName evidence="3">RING-type domain-containing protein</fullName>
    </recommendedName>
</protein>
<evidence type="ECO:0000259" key="3">
    <source>
        <dbReference type="PROSITE" id="PS50089"/>
    </source>
</evidence>
<dbReference type="InterPro" id="IPR001841">
    <property type="entry name" value="Znf_RING"/>
</dbReference>